<reference evidence="2 3" key="1">
    <citation type="submission" date="2013-02" db="EMBL/GenBank/DDBJ databases">
        <authorList>
            <person name="Fiebig A."/>
            <person name="Goeker M."/>
            <person name="Klenk H.-P.P."/>
        </authorList>
    </citation>
    <scope>NUCLEOTIDE SEQUENCE [LARGE SCALE GENOMIC DNA]</scope>
    <source>
        <strain evidence="2 3">DSM 19309</strain>
    </source>
</reference>
<comment type="caution">
    <text evidence="2">The sequence shown here is derived from an EMBL/GenBank/DDBJ whole genome shotgun (WGS) entry which is preliminary data.</text>
</comment>
<dbReference type="RefSeq" id="WP_281177528.1">
    <property type="nucleotide sequence ID" value="NZ_KK088554.1"/>
</dbReference>
<proteinExistence type="predicted"/>
<name>A0A017HP31_9RHOB</name>
<keyword evidence="3" id="KW-1185">Reference proteome</keyword>
<evidence type="ECO:0000313" key="3">
    <source>
        <dbReference type="Proteomes" id="UP000019666"/>
    </source>
</evidence>
<keyword evidence="1" id="KW-0812">Transmembrane</keyword>
<dbReference type="HOGENOM" id="CLU_3239132_0_0_5"/>
<evidence type="ECO:0000313" key="2">
    <source>
        <dbReference type="EMBL" id="EYD75524.1"/>
    </source>
</evidence>
<gene>
    <name evidence="2" type="ORF">Rumeso_02870</name>
</gene>
<protein>
    <submittedName>
        <fullName evidence="2">Uncharacterized protein</fullName>
    </submittedName>
</protein>
<keyword evidence="1" id="KW-0472">Membrane</keyword>
<dbReference type="EMBL" id="AOSK01000075">
    <property type="protein sequence ID" value="EYD75524.1"/>
    <property type="molecule type" value="Genomic_DNA"/>
</dbReference>
<accession>A0A017HP31</accession>
<dbReference type="Proteomes" id="UP000019666">
    <property type="component" value="Unassembled WGS sequence"/>
</dbReference>
<sequence length="43" mass="4735">MYQIQRTLERLLDLSSAHITATSAVVFVGSIVALWVVCNGWGK</sequence>
<dbReference type="AlphaFoldDB" id="A0A017HP31"/>
<evidence type="ECO:0000256" key="1">
    <source>
        <dbReference type="SAM" id="Phobius"/>
    </source>
</evidence>
<organism evidence="2 3">
    <name type="scientific">Rubellimicrobium mesophilum DSM 19309</name>
    <dbReference type="NCBI Taxonomy" id="442562"/>
    <lineage>
        <taxon>Bacteria</taxon>
        <taxon>Pseudomonadati</taxon>
        <taxon>Pseudomonadota</taxon>
        <taxon>Alphaproteobacteria</taxon>
        <taxon>Rhodobacterales</taxon>
        <taxon>Roseobacteraceae</taxon>
        <taxon>Rubellimicrobium</taxon>
    </lineage>
</organism>
<feature type="transmembrane region" description="Helical" evidence="1">
    <location>
        <begin position="12"/>
        <end position="37"/>
    </location>
</feature>
<keyword evidence="1" id="KW-1133">Transmembrane helix</keyword>